<name>A0A834SZK7_9FABA</name>
<dbReference type="AlphaFoldDB" id="A0A834SZK7"/>
<dbReference type="EMBL" id="JAAIUW010000010">
    <property type="protein sequence ID" value="KAF7812591.1"/>
    <property type="molecule type" value="Genomic_DNA"/>
</dbReference>
<evidence type="ECO:0000313" key="1">
    <source>
        <dbReference type="EMBL" id="KAF7812591.1"/>
    </source>
</evidence>
<comment type="caution">
    <text evidence="1">The sequence shown here is derived from an EMBL/GenBank/DDBJ whole genome shotgun (WGS) entry which is preliminary data.</text>
</comment>
<reference evidence="1" key="1">
    <citation type="submission" date="2020-09" db="EMBL/GenBank/DDBJ databases">
        <title>Genome-Enabled Discovery of Anthraquinone Biosynthesis in Senna tora.</title>
        <authorList>
            <person name="Kang S.-H."/>
            <person name="Pandey R.P."/>
            <person name="Lee C.-M."/>
            <person name="Sim J.-S."/>
            <person name="Jeong J.-T."/>
            <person name="Choi B.-S."/>
            <person name="Jung M."/>
            <person name="Ginzburg D."/>
            <person name="Zhao K."/>
            <person name="Won S.Y."/>
            <person name="Oh T.-J."/>
            <person name="Yu Y."/>
            <person name="Kim N.-H."/>
            <person name="Lee O.R."/>
            <person name="Lee T.-H."/>
            <person name="Bashyal P."/>
            <person name="Kim T.-S."/>
            <person name="Lee W.-H."/>
            <person name="Kawkins C."/>
            <person name="Kim C.-K."/>
            <person name="Kim J.S."/>
            <person name="Ahn B.O."/>
            <person name="Rhee S.Y."/>
            <person name="Sohng J.K."/>
        </authorList>
    </citation>
    <scope>NUCLEOTIDE SEQUENCE</scope>
    <source>
        <tissue evidence="1">Leaf</tissue>
    </source>
</reference>
<keyword evidence="2" id="KW-1185">Reference proteome</keyword>
<gene>
    <name evidence="1" type="ORF">G2W53_033567</name>
</gene>
<organism evidence="1 2">
    <name type="scientific">Senna tora</name>
    <dbReference type="NCBI Taxonomy" id="362788"/>
    <lineage>
        <taxon>Eukaryota</taxon>
        <taxon>Viridiplantae</taxon>
        <taxon>Streptophyta</taxon>
        <taxon>Embryophyta</taxon>
        <taxon>Tracheophyta</taxon>
        <taxon>Spermatophyta</taxon>
        <taxon>Magnoliopsida</taxon>
        <taxon>eudicotyledons</taxon>
        <taxon>Gunneridae</taxon>
        <taxon>Pentapetalae</taxon>
        <taxon>rosids</taxon>
        <taxon>fabids</taxon>
        <taxon>Fabales</taxon>
        <taxon>Fabaceae</taxon>
        <taxon>Caesalpinioideae</taxon>
        <taxon>Cassia clade</taxon>
        <taxon>Senna</taxon>
    </lineage>
</organism>
<protein>
    <submittedName>
        <fullName evidence="1">Caffeoylshikimate esterase</fullName>
    </submittedName>
</protein>
<dbReference type="Proteomes" id="UP000634136">
    <property type="component" value="Unassembled WGS sequence"/>
</dbReference>
<accession>A0A834SZK7</accession>
<sequence length="199" mass="22005">MEEERQNLLQQSYPHSWGFTPEQDFYAQNRITSSSSFFSTPTVLTLFTRSWLPFSSSPRALIFMLFGYDNDISWTFQGTPIFLAQMVSFASLSISKAMVDLKALRPSFPASISSSMTASPSFDPLMKTPSFRACPVFSTVSPWAARFASLSISPPHLLIPCLFQCSCGCVVITPWVWMATSPALAKLVLLGVTLAGVEF</sequence>
<proteinExistence type="predicted"/>
<evidence type="ECO:0000313" key="2">
    <source>
        <dbReference type="Proteomes" id="UP000634136"/>
    </source>
</evidence>